<organism evidence="7">
    <name type="scientific">viral metagenome</name>
    <dbReference type="NCBI Taxonomy" id="1070528"/>
    <lineage>
        <taxon>unclassified sequences</taxon>
        <taxon>metagenomes</taxon>
        <taxon>organismal metagenomes</taxon>
    </lineage>
</organism>
<keyword evidence="2" id="KW-0812">Transmembrane</keyword>
<dbReference type="AlphaFoldDB" id="A0A6C0JMP6"/>
<protein>
    <recommendedName>
        <fullName evidence="6">Thioredoxin domain-containing protein</fullName>
    </recommendedName>
</protein>
<feature type="domain" description="Thioredoxin" evidence="6">
    <location>
        <begin position="21"/>
        <end position="134"/>
    </location>
</feature>
<comment type="function">
    <text evidence="5">Probable disulfide isomerase, which participates in the folding of proteins containing disulfide bonds. May act as a dithiol oxidase. Acts as a regulator of endoplasmic reticulum-mitochondria contact sites via its ability to regulate redox signals.</text>
</comment>
<evidence type="ECO:0000259" key="6">
    <source>
        <dbReference type="PROSITE" id="PS51352"/>
    </source>
</evidence>
<dbReference type="InterPro" id="IPR052250">
    <property type="entry name" value="PDI_TMX3"/>
</dbReference>
<evidence type="ECO:0000256" key="1">
    <source>
        <dbReference type="ARBA" id="ARBA00004389"/>
    </source>
</evidence>
<dbReference type="PROSITE" id="PS00194">
    <property type="entry name" value="THIOREDOXIN_1"/>
    <property type="match status" value="1"/>
</dbReference>
<evidence type="ECO:0000256" key="5">
    <source>
        <dbReference type="ARBA" id="ARBA00045246"/>
    </source>
</evidence>
<name>A0A6C0JMP6_9ZZZZ</name>
<dbReference type="InterPro" id="IPR017937">
    <property type="entry name" value="Thioredoxin_CS"/>
</dbReference>
<dbReference type="InterPro" id="IPR013766">
    <property type="entry name" value="Thioredoxin_domain"/>
</dbReference>
<dbReference type="GO" id="GO:0005789">
    <property type="term" value="C:endoplasmic reticulum membrane"/>
    <property type="evidence" value="ECO:0007669"/>
    <property type="project" value="UniProtKB-SubCell"/>
</dbReference>
<sequence>MNWKLTLLLLIVFAGISYYIYKSKQLDPNRFIPNDEFKSIEQVKEVELMLFSVDWCPHCFTTRKVWDSFKSSYKPEGYIVTYVEIDCDKYTNTADSYNISEYPTIILVKNDIKYIYDAEISSDSLELFINTVMKQK</sequence>
<dbReference type="InterPro" id="IPR036249">
    <property type="entry name" value="Thioredoxin-like_sf"/>
</dbReference>
<evidence type="ECO:0000256" key="2">
    <source>
        <dbReference type="ARBA" id="ARBA00022692"/>
    </source>
</evidence>
<dbReference type="EMBL" id="MN740418">
    <property type="protein sequence ID" value="QHU05737.1"/>
    <property type="molecule type" value="Genomic_DNA"/>
</dbReference>
<proteinExistence type="predicted"/>
<dbReference type="PANTHER" id="PTHR46426">
    <property type="entry name" value="PROTEIN DISULFIDE-ISOMERASE TMX3"/>
    <property type="match status" value="1"/>
</dbReference>
<evidence type="ECO:0000313" key="7">
    <source>
        <dbReference type="EMBL" id="QHU05737.1"/>
    </source>
</evidence>
<keyword evidence="4" id="KW-0472">Membrane</keyword>
<dbReference type="PROSITE" id="PS51352">
    <property type="entry name" value="THIOREDOXIN_2"/>
    <property type="match status" value="1"/>
</dbReference>
<evidence type="ECO:0000256" key="3">
    <source>
        <dbReference type="ARBA" id="ARBA00022989"/>
    </source>
</evidence>
<dbReference type="PANTHER" id="PTHR46426:SF1">
    <property type="entry name" value="PROTEIN DISULFIDE-ISOMERASE TMX3"/>
    <property type="match status" value="1"/>
</dbReference>
<dbReference type="Gene3D" id="3.40.30.10">
    <property type="entry name" value="Glutaredoxin"/>
    <property type="match status" value="1"/>
</dbReference>
<keyword evidence="3" id="KW-1133">Transmembrane helix</keyword>
<reference evidence="7" key="1">
    <citation type="journal article" date="2020" name="Nature">
        <title>Giant virus diversity and host interactions through global metagenomics.</title>
        <authorList>
            <person name="Schulz F."/>
            <person name="Roux S."/>
            <person name="Paez-Espino D."/>
            <person name="Jungbluth S."/>
            <person name="Walsh D.A."/>
            <person name="Denef V.J."/>
            <person name="McMahon K.D."/>
            <person name="Konstantinidis K.T."/>
            <person name="Eloe-Fadrosh E.A."/>
            <person name="Kyrpides N.C."/>
            <person name="Woyke T."/>
        </authorList>
    </citation>
    <scope>NUCLEOTIDE SEQUENCE</scope>
    <source>
        <strain evidence="7">GVMAG-M-3300027736-24</strain>
    </source>
</reference>
<comment type="subcellular location">
    <subcellularLocation>
        <location evidence="1">Endoplasmic reticulum membrane</location>
        <topology evidence="1">Single-pass membrane protein</topology>
    </subcellularLocation>
</comment>
<dbReference type="Pfam" id="PF00085">
    <property type="entry name" value="Thioredoxin"/>
    <property type="match status" value="1"/>
</dbReference>
<dbReference type="SUPFAM" id="SSF52833">
    <property type="entry name" value="Thioredoxin-like"/>
    <property type="match status" value="1"/>
</dbReference>
<evidence type="ECO:0000256" key="4">
    <source>
        <dbReference type="ARBA" id="ARBA00023136"/>
    </source>
</evidence>
<accession>A0A6C0JMP6</accession>